<dbReference type="PANTHER" id="PTHR11089">
    <property type="entry name" value="GTP-BINDING PROTEIN-RELATED"/>
    <property type="match status" value="1"/>
</dbReference>
<organism evidence="4">
    <name type="scientific">Emiliania huxleyi</name>
    <name type="common">Coccolithophore</name>
    <name type="synonym">Pontosphaera huxleyi</name>
    <dbReference type="NCBI Taxonomy" id="2903"/>
    <lineage>
        <taxon>Eukaryota</taxon>
        <taxon>Haptista</taxon>
        <taxon>Haptophyta</taxon>
        <taxon>Prymnesiophyceae</taxon>
        <taxon>Isochrysidales</taxon>
        <taxon>Noelaerhabdaceae</taxon>
        <taxon>Emiliania</taxon>
    </lineage>
</organism>
<keyword evidence="2" id="KW-0342">GTP-binding</keyword>
<evidence type="ECO:0000256" key="3">
    <source>
        <dbReference type="SAM" id="MobiDB-lite"/>
    </source>
</evidence>
<sequence length="229" mass="24551">MKSIYLIDCPGTVQPSGNSEEDAVLKGVVRIEQLRHAADFVEEVLRRVKPEYVRRTYDVQAWDSPTDFLEQYGRRIGKLLKGGEPDINAAAKLVLHDWQRGRLPYFTLPPDFAHRADAAAEEGAAAASALPTPKQPGVRGIVTAHKFLPEDEGEEEEGGGGAEGWHLSESSGSASSLIALLSPSVEPALRMLEESERDFAEGGAELLPPPSLAASLGSAPEPHPAPTVA</sequence>
<reference evidence="4" key="1">
    <citation type="submission" date="2021-01" db="EMBL/GenBank/DDBJ databases">
        <authorList>
            <person name="Corre E."/>
            <person name="Pelletier E."/>
            <person name="Niang G."/>
            <person name="Scheremetjew M."/>
            <person name="Finn R."/>
            <person name="Kale V."/>
            <person name="Holt S."/>
            <person name="Cochrane G."/>
            <person name="Meng A."/>
            <person name="Brown T."/>
            <person name="Cohen L."/>
        </authorList>
    </citation>
    <scope>NUCLEOTIDE SEQUENCE</scope>
    <source>
        <strain evidence="4">379</strain>
    </source>
</reference>
<dbReference type="AlphaFoldDB" id="A0A7S3WAQ5"/>
<protein>
    <recommendedName>
        <fullName evidence="5">G domain-containing protein</fullName>
    </recommendedName>
</protein>
<evidence type="ECO:0008006" key="5">
    <source>
        <dbReference type="Google" id="ProtNLM"/>
    </source>
</evidence>
<gene>
    <name evidence="4" type="ORF">EHUX00137_LOCUS15807</name>
</gene>
<dbReference type="Gene3D" id="1.10.1580.10">
    <property type="match status" value="1"/>
</dbReference>
<dbReference type="FunFam" id="1.10.1580.10:FF:000001">
    <property type="entry name" value="Nucleolar GTP-binding protein 2"/>
    <property type="match status" value="1"/>
</dbReference>
<proteinExistence type="predicted"/>
<keyword evidence="1" id="KW-0547">Nucleotide-binding</keyword>
<accession>A0A7S3WAQ5</accession>
<evidence type="ECO:0000256" key="2">
    <source>
        <dbReference type="ARBA" id="ARBA00023134"/>
    </source>
</evidence>
<dbReference type="EMBL" id="HBIR01020788">
    <property type="protein sequence ID" value="CAE0546773.1"/>
    <property type="molecule type" value="Transcribed_RNA"/>
</dbReference>
<dbReference type="InterPro" id="IPR023179">
    <property type="entry name" value="GTP-bd_ortho_bundle_sf"/>
</dbReference>
<dbReference type="InterPro" id="IPR027417">
    <property type="entry name" value="P-loop_NTPase"/>
</dbReference>
<feature type="compositionally biased region" description="Low complexity" evidence="3">
    <location>
        <begin position="201"/>
        <end position="220"/>
    </location>
</feature>
<feature type="region of interest" description="Disordered" evidence="3">
    <location>
        <begin position="192"/>
        <end position="229"/>
    </location>
</feature>
<name>A0A7S3WAQ5_EMIHU</name>
<dbReference type="SUPFAM" id="SSF52540">
    <property type="entry name" value="P-loop containing nucleoside triphosphate hydrolases"/>
    <property type="match status" value="1"/>
</dbReference>
<feature type="region of interest" description="Disordered" evidence="3">
    <location>
        <begin position="149"/>
        <end position="169"/>
    </location>
</feature>
<dbReference type="GO" id="GO:0005730">
    <property type="term" value="C:nucleolus"/>
    <property type="evidence" value="ECO:0007669"/>
    <property type="project" value="TreeGrafter"/>
</dbReference>
<dbReference type="GO" id="GO:0005525">
    <property type="term" value="F:GTP binding"/>
    <property type="evidence" value="ECO:0007669"/>
    <property type="project" value="UniProtKB-KW"/>
</dbReference>
<dbReference type="PANTHER" id="PTHR11089:SF9">
    <property type="entry name" value="NUCLEOLAR GTP-BINDING PROTEIN 2"/>
    <property type="match status" value="1"/>
</dbReference>
<evidence type="ECO:0000256" key="1">
    <source>
        <dbReference type="ARBA" id="ARBA00022741"/>
    </source>
</evidence>
<dbReference type="InterPro" id="IPR050755">
    <property type="entry name" value="TRAFAC_YlqF/YawG_RiboMat"/>
</dbReference>
<evidence type="ECO:0000313" key="4">
    <source>
        <dbReference type="EMBL" id="CAE0546773.1"/>
    </source>
</evidence>